<accession>A0A1Y1UJW3</accession>
<feature type="region of interest" description="Disordered" evidence="1">
    <location>
        <begin position="1"/>
        <end position="143"/>
    </location>
</feature>
<feature type="region of interest" description="Disordered" evidence="1">
    <location>
        <begin position="178"/>
        <end position="341"/>
    </location>
</feature>
<feature type="compositionally biased region" description="Polar residues" evidence="1">
    <location>
        <begin position="95"/>
        <end position="111"/>
    </location>
</feature>
<gene>
    <name evidence="2" type="ORF">BD324DRAFT_448681</name>
</gene>
<feature type="compositionally biased region" description="Polar residues" evidence="1">
    <location>
        <begin position="276"/>
        <end position="288"/>
    </location>
</feature>
<sequence length="420" mass="44082">MASTRPKPPTRSNSGLTPDGSTTTVKAPSPLRSSTVPIPTKEAAAAPPARPQRPPESTIPQSIRVMDEEPRSAGSSLAPSPTIITKASKEPVSVVQAQTHEVSGGPTSAAMTRSVARSPALESSHPLSAGLVAPKAARNGAPRLSILEPSPTLLSDDWMSDFDSASSSFDFDDISPSPTSTLAAFPPAPSGRLDIQPVPRSAPPTQTKLKISIPVPIDLDTDPRLVGKSRYGAGSRSATSTPVIDYVSPLSKSPNSYGAQGLPKSLQSFPPRIPLNTRSSPKSRSNSLPGEDEDVPRPYGRASPTPIQMGLTQSASDSTAFDLPRKAPSIPSVQPSSSTGRVVIQPEDTNVMDAEVASRRVQGYRQSISARYAHKLQAQPQKPVIQQVAKAAPQIVQGDFGAPGRGGEHEEEEGWVGFAV</sequence>
<reference evidence="2 3" key="1">
    <citation type="submission" date="2017-03" db="EMBL/GenBank/DDBJ databases">
        <title>Widespread Adenine N6-methylation of Active Genes in Fungi.</title>
        <authorList>
            <consortium name="DOE Joint Genome Institute"/>
            <person name="Mondo S.J."/>
            <person name="Dannebaum R.O."/>
            <person name="Kuo R.C."/>
            <person name="Louie K.B."/>
            <person name="Bewick A.J."/>
            <person name="Labutti K."/>
            <person name="Haridas S."/>
            <person name="Kuo A."/>
            <person name="Salamov A."/>
            <person name="Ahrendt S.R."/>
            <person name="Lau R."/>
            <person name="Bowen B.P."/>
            <person name="Lipzen A."/>
            <person name="Sullivan W."/>
            <person name="Andreopoulos W.B."/>
            <person name="Clum A."/>
            <person name="Lindquist E."/>
            <person name="Daum C."/>
            <person name="Northen T.R."/>
            <person name="Ramamoorthy G."/>
            <person name="Schmitz R.J."/>
            <person name="Gryganskyi A."/>
            <person name="Culley D."/>
            <person name="Magnuson J."/>
            <person name="James T.Y."/>
            <person name="O'Malley M.A."/>
            <person name="Stajich J.E."/>
            <person name="Spatafora J.W."/>
            <person name="Visel A."/>
            <person name="Grigoriev I.V."/>
        </authorList>
    </citation>
    <scope>NUCLEOTIDE SEQUENCE [LARGE SCALE GENOMIC DNA]</scope>
    <source>
        <strain evidence="2 3">NRRL Y-17943</strain>
    </source>
</reference>
<dbReference type="InParanoid" id="A0A1Y1UJW3"/>
<feature type="compositionally biased region" description="Polar residues" evidence="1">
    <location>
        <begin position="10"/>
        <end position="37"/>
    </location>
</feature>
<feature type="region of interest" description="Disordered" evidence="1">
    <location>
        <begin position="397"/>
        <end position="420"/>
    </location>
</feature>
<dbReference type="RefSeq" id="XP_021871453.1">
    <property type="nucleotide sequence ID" value="XM_022012809.1"/>
</dbReference>
<organism evidence="2 3">
    <name type="scientific">Kockovaella imperatae</name>
    <dbReference type="NCBI Taxonomy" id="4999"/>
    <lineage>
        <taxon>Eukaryota</taxon>
        <taxon>Fungi</taxon>
        <taxon>Dikarya</taxon>
        <taxon>Basidiomycota</taxon>
        <taxon>Agaricomycotina</taxon>
        <taxon>Tremellomycetes</taxon>
        <taxon>Tremellales</taxon>
        <taxon>Cuniculitremaceae</taxon>
        <taxon>Kockovaella</taxon>
    </lineage>
</organism>
<feature type="compositionally biased region" description="Polar residues" evidence="1">
    <location>
        <begin position="73"/>
        <end position="85"/>
    </location>
</feature>
<evidence type="ECO:0000313" key="3">
    <source>
        <dbReference type="Proteomes" id="UP000193218"/>
    </source>
</evidence>
<dbReference type="AlphaFoldDB" id="A0A1Y1UJW3"/>
<name>A0A1Y1UJW3_9TREE</name>
<dbReference type="Proteomes" id="UP000193218">
    <property type="component" value="Unassembled WGS sequence"/>
</dbReference>
<evidence type="ECO:0000313" key="2">
    <source>
        <dbReference type="EMBL" id="ORX37415.1"/>
    </source>
</evidence>
<keyword evidence="3" id="KW-1185">Reference proteome</keyword>
<feature type="compositionally biased region" description="Polar residues" evidence="1">
    <location>
        <begin position="331"/>
        <end position="340"/>
    </location>
</feature>
<proteinExistence type="predicted"/>
<dbReference type="GeneID" id="33554617"/>
<comment type="caution">
    <text evidence="2">The sequence shown here is derived from an EMBL/GenBank/DDBJ whole genome shotgun (WGS) entry which is preliminary data.</text>
</comment>
<protein>
    <submittedName>
        <fullName evidence="2">Uncharacterized protein</fullName>
    </submittedName>
</protein>
<evidence type="ECO:0000256" key="1">
    <source>
        <dbReference type="SAM" id="MobiDB-lite"/>
    </source>
</evidence>
<feature type="compositionally biased region" description="Polar residues" evidence="1">
    <location>
        <begin position="310"/>
        <end position="319"/>
    </location>
</feature>
<dbReference type="EMBL" id="NBSH01000006">
    <property type="protein sequence ID" value="ORX37415.1"/>
    <property type="molecule type" value="Genomic_DNA"/>
</dbReference>